<proteinExistence type="predicted"/>
<reference evidence="3" key="2">
    <citation type="submission" date="2013-12" db="EMBL/GenBank/DDBJ databases">
        <title>Evolution of pathogenesis and genome organization in the Tremellales.</title>
        <authorList>
            <person name="Cuomo C."/>
            <person name="Litvintseva A."/>
            <person name="Heitman J."/>
            <person name="Chen Y."/>
            <person name="Sun S."/>
            <person name="Springer D."/>
            <person name="Dromer F."/>
            <person name="Young S."/>
            <person name="Zeng Q."/>
            <person name="Chapman S."/>
            <person name="Gujja S."/>
            <person name="Saif S."/>
            <person name="Birren B."/>
        </authorList>
    </citation>
    <scope>NUCLEOTIDE SEQUENCE [LARGE SCALE GENOMIC DNA]</scope>
    <source>
        <strain evidence="3">BCC8398</strain>
    </source>
</reference>
<keyword evidence="1" id="KW-0732">Signal</keyword>
<gene>
    <name evidence="2" type="ORF">I316_07539</name>
</gene>
<dbReference type="STRING" id="1296120.A0A1B9GIG7"/>
<dbReference type="OrthoDB" id="61390at2759"/>
<protein>
    <recommendedName>
        <fullName evidence="4">S-adenosyl-L-methionine-dependent methyltransferase</fullName>
    </recommendedName>
</protein>
<dbReference type="AlphaFoldDB" id="A0A1B9GIG7"/>
<sequence length="395" mass="43150">MPSSFTLLILATLPLAVLLVPRYIEPYSLLDPIVLNAREEGYEGRQTRWFNMGWWEGTDSFPEAAEALALKLLSFAKEGGYQGGGNVLDIGHGAGESLLIHLNSSSPPKNLHALTSLSLDTYHSKALLRSHSNLIRNTQVQFFTSSAEFKEGGSRASDLEHPLNPMRGFLGEQSVSSRGGEEGQNIFGDTVDEDVAEGEVTISEQEGLDNRGGESGPVRYDLVYILDSIYHYKPWIIPFLSTVRPVLQAEARHGGGDDTNLNNSHGKGAGGMIVYTDVIPPSNLPSWKALLISHMMSVPLPNLTRRPSSHTITTAEPSLEAYKSRLEEDGWVDVVVQDWSEGVWPGFAANLKARGGIWGRVGDVVAKAEKEGWKFVAVRARVGSRSGSRQDGRRA</sequence>
<feature type="chain" id="PRO_5008627078" description="S-adenosyl-L-methionine-dependent methyltransferase" evidence="1">
    <location>
        <begin position="20"/>
        <end position="395"/>
    </location>
</feature>
<evidence type="ECO:0008006" key="4">
    <source>
        <dbReference type="Google" id="ProtNLM"/>
    </source>
</evidence>
<dbReference type="Proteomes" id="UP000092666">
    <property type="component" value="Unassembled WGS sequence"/>
</dbReference>
<name>A0A1B9GIG7_9TREE</name>
<evidence type="ECO:0000256" key="1">
    <source>
        <dbReference type="SAM" id="SignalP"/>
    </source>
</evidence>
<accession>A0A1B9GIG7</accession>
<keyword evidence="3" id="KW-1185">Reference proteome</keyword>
<organism evidence="2 3">
    <name type="scientific">Kwoniella heveanensis BCC8398</name>
    <dbReference type="NCBI Taxonomy" id="1296120"/>
    <lineage>
        <taxon>Eukaryota</taxon>
        <taxon>Fungi</taxon>
        <taxon>Dikarya</taxon>
        <taxon>Basidiomycota</taxon>
        <taxon>Agaricomycotina</taxon>
        <taxon>Tremellomycetes</taxon>
        <taxon>Tremellales</taxon>
        <taxon>Cryptococcaceae</taxon>
        <taxon>Kwoniella</taxon>
    </lineage>
</organism>
<reference evidence="2 3" key="1">
    <citation type="submission" date="2013-07" db="EMBL/GenBank/DDBJ databases">
        <title>The Genome Sequence of Cryptococcus heveanensis BCC8398.</title>
        <authorList>
            <consortium name="The Broad Institute Genome Sequencing Platform"/>
            <person name="Cuomo C."/>
            <person name="Litvintseva A."/>
            <person name="Chen Y."/>
            <person name="Heitman J."/>
            <person name="Sun S."/>
            <person name="Springer D."/>
            <person name="Dromer F."/>
            <person name="Young S.K."/>
            <person name="Zeng Q."/>
            <person name="Gargeya S."/>
            <person name="Fitzgerald M."/>
            <person name="Abouelleil A."/>
            <person name="Alvarado L."/>
            <person name="Berlin A.M."/>
            <person name="Chapman S.B."/>
            <person name="Dewar J."/>
            <person name="Goldberg J."/>
            <person name="Griggs A."/>
            <person name="Gujja S."/>
            <person name="Hansen M."/>
            <person name="Howarth C."/>
            <person name="Imamovic A."/>
            <person name="Larimer J."/>
            <person name="McCowan C."/>
            <person name="Murphy C."/>
            <person name="Pearson M."/>
            <person name="Priest M."/>
            <person name="Roberts A."/>
            <person name="Saif S."/>
            <person name="Shea T."/>
            <person name="Sykes S."/>
            <person name="Wortman J."/>
            <person name="Nusbaum C."/>
            <person name="Birren B."/>
        </authorList>
    </citation>
    <scope>NUCLEOTIDE SEQUENCE [LARGE SCALE GENOMIC DNA]</scope>
    <source>
        <strain evidence="2 3">BCC8398</strain>
    </source>
</reference>
<feature type="signal peptide" evidence="1">
    <location>
        <begin position="1"/>
        <end position="19"/>
    </location>
</feature>
<evidence type="ECO:0000313" key="3">
    <source>
        <dbReference type="Proteomes" id="UP000092666"/>
    </source>
</evidence>
<dbReference type="EMBL" id="KV700141">
    <property type="protein sequence ID" value="OCF30816.1"/>
    <property type="molecule type" value="Genomic_DNA"/>
</dbReference>
<evidence type="ECO:0000313" key="2">
    <source>
        <dbReference type="EMBL" id="OCF30816.1"/>
    </source>
</evidence>